<evidence type="ECO:0000256" key="1">
    <source>
        <dbReference type="SAM" id="Coils"/>
    </source>
</evidence>
<dbReference type="Gene3D" id="1.10.10.1530">
    <property type="match status" value="1"/>
</dbReference>
<protein>
    <recommendedName>
        <fullName evidence="5">LysM domain-containing protein</fullName>
    </recommendedName>
</protein>
<dbReference type="Proteomes" id="UP000017973">
    <property type="component" value="Unassembled WGS sequence"/>
</dbReference>
<keyword evidence="2" id="KW-0732">Signal</keyword>
<feature type="chain" id="PRO_5004751316" description="LysM domain-containing protein" evidence="2">
    <location>
        <begin position="29"/>
        <end position="359"/>
    </location>
</feature>
<evidence type="ECO:0008006" key="5">
    <source>
        <dbReference type="Google" id="ProtNLM"/>
    </source>
</evidence>
<dbReference type="PATRIC" id="fig|1408254.3.peg.2728"/>
<name>V6M731_9BACL</name>
<dbReference type="STRING" id="1408254.T458_13930"/>
<dbReference type="AlphaFoldDB" id="V6M731"/>
<keyword evidence="1" id="KW-0175">Coiled coil</keyword>
<dbReference type="OrthoDB" id="2080113at2"/>
<dbReference type="RefSeq" id="WP_023556679.1">
    <property type="nucleotide sequence ID" value="NZ_KI629782.1"/>
</dbReference>
<evidence type="ECO:0000313" key="4">
    <source>
        <dbReference type="Proteomes" id="UP000017973"/>
    </source>
</evidence>
<dbReference type="HOGENOM" id="CLU_048075_0_0_9"/>
<keyword evidence="4" id="KW-1185">Reference proteome</keyword>
<dbReference type="EMBL" id="AYJU01000016">
    <property type="protein sequence ID" value="EST54396.1"/>
    <property type="molecule type" value="Genomic_DNA"/>
</dbReference>
<evidence type="ECO:0000256" key="2">
    <source>
        <dbReference type="SAM" id="SignalP"/>
    </source>
</evidence>
<organism evidence="3 4">
    <name type="scientific">Brevibacillus panacihumi W25</name>
    <dbReference type="NCBI Taxonomy" id="1408254"/>
    <lineage>
        <taxon>Bacteria</taxon>
        <taxon>Bacillati</taxon>
        <taxon>Bacillota</taxon>
        <taxon>Bacilli</taxon>
        <taxon>Bacillales</taxon>
        <taxon>Paenibacillaceae</taxon>
        <taxon>Brevibacillus</taxon>
    </lineage>
</organism>
<dbReference type="eggNOG" id="ENOG5032VMR">
    <property type="taxonomic scope" value="Bacteria"/>
</dbReference>
<gene>
    <name evidence="3" type="ORF">T458_13930</name>
</gene>
<sequence>MLSKAKMGMLFGSMAAVLSLGMLGSAYAADADQAKTNYTVEGKQNFGKVKMGGHAGVFGGVAFKENKALLELLGLEAEELKEAQKAGKSLAEIAEAQGVDKQAVIDLLVQEQADRLAEAVTAGKLTQEQADKMSENAGERIAQLVENGHPGKMGMGRGFGVFGQSEALLKLLGLEAEELKEAQKAGKSLAEIAEVQGVDKQAVIDLLVKEQAEKLAEAVTAGKLTQEQADKMSENARERVEGQVTNPHPGKARGMGKGFFGFGQNEELLALLKLDAAQLQEALKAGKSLAEVAKEQGVDQEEVIALLQKAHEDMLAKAVEEGKLTQEQADQQLDKAKEQVTKMVEGTFKKVRSSEAAKE</sequence>
<evidence type="ECO:0000313" key="3">
    <source>
        <dbReference type="EMBL" id="EST54396.1"/>
    </source>
</evidence>
<feature type="signal peptide" evidence="2">
    <location>
        <begin position="1"/>
        <end position="28"/>
    </location>
</feature>
<reference evidence="3 4" key="1">
    <citation type="journal article" date="2014" name="Genome Announc.">
        <title>Draft Genome Sequence of Brevibacillus panacihumi Strain W25, a Halotolerant Hydrocarbon-Degrading Bacterium.</title>
        <authorList>
            <person name="Wang X."/>
            <person name="Jin D."/>
            <person name="Zhou L."/>
            <person name="Wu L."/>
            <person name="An W."/>
            <person name="Chen Y."/>
            <person name="Zhao L."/>
        </authorList>
    </citation>
    <scope>NUCLEOTIDE SEQUENCE [LARGE SCALE GENOMIC DNA]</scope>
    <source>
        <strain evidence="3 4">W25</strain>
    </source>
</reference>
<accession>V6M731</accession>
<proteinExistence type="predicted"/>
<comment type="caution">
    <text evidence="3">The sequence shown here is derived from an EMBL/GenBank/DDBJ whole genome shotgun (WGS) entry which is preliminary data.</text>
</comment>
<feature type="coiled-coil region" evidence="1">
    <location>
        <begin position="276"/>
        <end position="339"/>
    </location>
</feature>